<dbReference type="PANTHER" id="PTHR12176">
    <property type="entry name" value="SAM-DEPENDENT METHYLTRANSFERASE SUPERFAMILY PROTEIN"/>
    <property type="match status" value="1"/>
</dbReference>
<evidence type="ECO:0000313" key="16">
    <source>
        <dbReference type="Proteomes" id="UP000327493"/>
    </source>
</evidence>
<keyword evidence="4" id="KW-0808">Transferase</keyword>
<dbReference type="GO" id="GO:0005739">
    <property type="term" value="C:mitochondrion"/>
    <property type="evidence" value="ECO:0007669"/>
    <property type="project" value="UniProtKB-SubCell"/>
</dbReference>
<evidence type="ECO:0000256" key="7">
    <source>
        <dbReference type="ARBA" id="ARBA00023128"/>
    </source>
</evidence>
<dbReference type="GO" id="GO:0008168">
    <property type="term" value="F:methyltransferase activity"/>
    <property type="evidence" value="ECO:0007669"/>
    <property type="project" value="UniProtKB-KW"/>
</dbReference>
<evidence type="ECO:0000256" key="10">
    <source>
        <dbReference type="ARBA" id="ARBA00052681"/>
    </source>
</evidence>
<keyword evidence="5" id="KW-0949">S-adenosyl-L-methionine</keyword>
<dbReference type="InterPro" id="IPR025714">
    <property type="entry name" value="Methyltranfer_dom"/>
</dbReference>
<dbReference type="PANTHER" id="PTHR12176:SF83">
    <property type="entry name" value="CITRATE SYNTHASE-LYSINE N-METHYLTRANSFERASE CSKMT, MITOCHONDRIAL"/>
    <property type="match status" value="1"/>
</dbReference>
<keyword evidence="16" id="KW-1185">Reference proteome</keyword>
<dbReference type="EMBL" id="VOFY01000019">
    <property type="protein sequence ID" value="KAA8582433.1"/>
    <property type="molecule type" value="Genomic_DNA"/>
</dbReference>
<dbReference type="Gene3D" id="3.40.50.150">
    <property type="entry name" value="Vaccinia Virus protein VP39"/>
    <property type="match status" value="1"/>
</dbReference>
<gene>
    <name evidence="15" type="ORF">FQN60_006104</name>
</gene>
<sequence length="298" mass="33619">MRSCVITARYDLQQQEMPSRCRFRGLLVAGHLGRVRTLALDNSEEDKTQAELIENMDKKATWDRFYAESRSKTTTFKNFEWFFGFDAVRDFIMPLLQTESHPGAVLQVLDMGCGTSALGPCIFRHSAQPVRVTCADISPIAVQLMQEHVQAKAIQPHNLCSQLEFVELDCTQLHRHCGYSSVDLIVDKGTTDALLRSKEGRGKASLVLKQCLKVLRSSGSLLQFSDEDPDARLLWLETEAQEPGGMAADVGVQEVGEWGNVLYLPSDPRPYIDENSHWIVKKIRGLLSYRSRFFAGHR</sequence>
<evidence type="ECO:0000256" key="13">
    <source>
        <dbReference type="ARBA" id="ARBA00083084"/>
    </source>
</evidence>
<reference evidence="15 16" key="1">
    <citation type="submission" date="2019-08" db="EMBL/GenBank/DDBJ databases">
        <title>A chromosome-level genome assembly, high-density linkage maps, and genome scans reveal the genomic architecture of hybrid incompatibilities underlying speciation via character displacement in darters (Percidae: Etheostominae).</title>
        <authorList>
            <person name="Moran R.L."/>
            <person name="Catchen J.M."/>
            <person name="Fuller R.C."/>
        </authorList>
    </citation>
    <scope>NUCLEOTIDE SEQUENCE [LARGE SCALE GENOMIC DNA]</scope>
    <source>
        <strain evidence="15">EspeVRDwgs_2016</strain>
        <tissue evidence="15">Muscle</tissue>
    </source>
</reference>
<dbReference type="GO" id="GO:0032259">
    <property type="term" value="P:methylation"/>
    <property type="evidence" value="ECO:0007669"/>
    <property type="project" value="UniProtKB-KW"/>
</dbReference>
<proteinExistence type="inferred from homology"/>
<evidence type="ECO:0000256" key="8">
    <source>
        <dbReference type="ARBA" id="ARBA00051191"/>
    </source>
</evidence>
<evidence type="ECO:0000256" key="6">
    <source>
        <dbReference type="ARBA" id="ARBA00022946"/>
    </source>
</evidence>
<comment type="subcellular location">
    <subcellularLocation>
        <location evidence="1">Mitochondrion</location>
    </subcellularLocation>
</comment>
<evidence type="ECO:0000256" key="11">
    <source>
        <dbReference type="ARBA" id="ARBA00058794"/>
    </source>
</evidence>
<keyword evidence="3" id="KW-0489">Methyltransferase</keyword>
<evidence type="ECO:0000256" key="5">
    <source>
        <dbReference type="ARBA" id="ARBA00022691"/>
    </source>
</evidence>
<feature type="domain" description="Methyltransferase" evidence="14">
    <location>
        <begin position="106"/>
        <end position="222"/>
    </location>
</feature>
<evidence type="ECO:0000256" key="12">
    <source>
        <dbReference type="ARBA" id="ARBA00068729"/>
    </source>
</evidence>
<accession>A0A5J5CNS7</accession>
<evidence type="ECO:0000256" key="1">
    <source>
        <dbReference type="ARBA" id="ARBA00004173"/>
    </source>
</evidence>
<keyword evidence="6" id="KW-0809">Transit peptide</keyword>
<protein>
    <recommendedName>
        <fullName evidence="12">Citrate synthase-lysine N-methyltransferase CSKMT, mitochondrial</fullName>
    </recommendedName>
    <alternativeName>
        <fullName evidence="13">Methyltransferase-like protein 12, mitochondrial</fullName>
    </alternativeName>
</protein>
<evidence type="ECO:0000256" key="4">
    <source>
        <dbReference type="ARBA" id="ARBA00022679"/>
    </source>
</evidence>
<keyword evidence="7" id="KW-0496">Mitochondrion</keyword>
<evidence type="ECO:0000256" key="9">
    <source>
        <dbReference type="ARBA" id="ARBA00052621"/>
    </source>
</evidence>
<evidence type="ECO:0000256" key="3">
    <source>
        <dbReference type="ARBA" id="ARBA00022603"/>
    </source>
</evidence>
<evidence type="ECO:0000256" key="2">
    <source>
        <dbReference type="ARBA" id="ARBA00008361"/>
    </source>
</evidence>
<comment type="catalytic activity">
    <reaction evidence="9">
        <text>N(6),N(6)-dimethyl-L-lysyl-[citrate synthase] + S-adenosyl-L-methionine = N(6),N(6),N(6)-trimethyl-L-lysyl-[citrate synthase] + S-adenosyl-L-homocysteine + H(+)</text>
        <dbReference type="Rhea" id="RHEA:55552"/>
        <dbReference type="Rhea" id="RHEA-COMP:14214"/>
        <dbReference type="Rhea" id="RHEA-COMP:14215"/>
        <dbReference type="ChEBI" id="CHEBI:15378"/>
        <dbReference type="ChEBI" id="CHEBI:57856"/>
        <dbReference type="ChEBI" id="CHEBI:59789"/>
        <dbReference type="ChEBI" id="CHEBI:61961"/>
        <dbReference type="ChEBI" id="CHEBI:61976"/>
    </reaction>
</comment>
<evidence type="ECO:0000259" key="14">
    <source>
        <dbReference type="Pfam" id="PF13847"/>
    </source>
</evidence>
<dbReference type="Pfam" id="PF13847">
    <property type="entry name" value="Methyltransf_31"/>
    <property type="match status" value="1"/>
</dbReference>
<dbReference type="CDD" id="cd02440">
    <property type="entry name" value="AdoMet_MTases"/>
    <property type="match status" value="1"/>
</dbReference>
<organism evidence="15 16">
    <name type="scientific">Etheostoma spectabile</name>
    <name type="common">orangethroat darter</name>
    <dbReference type="NCBI Taxonomy" id="54343"/>
    <lineage>
        <taxon>Eukaryota</taxon>
        <taxon>Metazoa</taxon>
        <taxon>Chordata</taxon>
        <taxon>Craniata</taxon>
        <taxon>Vertebrata</taxon>
        <taxon>Euteleostomi</taxon>
        <taxon>Actinopterygii</taxon>
        <taxon>Neopterygii</taxon>
        <taxon>Teleostei</taxon>
        <taxon>Neoteleostei</taxon>
        <taxon>Acanthomorphata</taxon>
        <taxon>Eupercaria</taxon>
        <taxon>Perciformes</taxon>
        <taxon>Percoidei</taxon>
        <taxon>Percidae</taxon>
        <taxon>Etheostomatinae</taxon>
        <taxon>Etheostoma</taxon>
    </lineage>
</organism>
<comment type="caution">
    <text evidence="15">The sequence shown here is derived from an EMBL/GenBank/DDBJ whole genome shotgun (WGS) entry which is preliminary data.</text>
</comment>
<comment type="catalytic activity">
    <reaction evidence="10">
        <text>N(6)-methyl-L-lysyl-[citrate synthase] + S-adenosyl-L-methionine = N(6),N(6)-dimethyl-L-lysyl-[citrate synthase] + S-adenosyl-L-homocysteine + H(+)</text>
        <dbReference type="Rhea" id="RHEA:55548"/>
        <dbReference type="Rhea" id="RHEA-COMP:14213"/>
        <dbReference type="Rhea" id="RHEA-COMP:14214"/>
        <dbReference type="ChEBI" id="CHEBI:15378"/>
        <dbReference type="ChEBI" id="CHEBI:57856"/>
        <dbReference type="ChEBI" id="CHEBI:59789"/>
        <dbReference type="ChEBI" id="CHEBI:61929"/>
        <dbReference type="ChEBI" id="CHEBI:61976"/>
    </reaction>
</comment>
<dbReference type="InterPro" id="IPR029063">
    <property type="entry name" value="SAM-dependent_MTases_sf"/>
</dbReference>
<evidence type="ECO:0000313" key="15">
    <source>
        <dbReference type="EMBL" id="KAA8582433.1"/>
    </source>
</evidence>
<dbReference type="InterPro" id="IPR051419">
    <property type="entry name" value="Lys/N-term_MeTrsfase_sf"/>
</dbReference>
<dbReference type="SUPFAM" id="SSF53335">
    <property type="entry name" value="S-adenosyl-L-methionine-dependent methyltransferases"/>
    <property type="match status" value="1"/>
</dbReference>
<dbReference type="AlphaFoldDB" id="A0A5J5CNS7"/>
<comment type="similarity">
    <text evidence="2">Belongs to the methyltransferase superfamily.</text>
</comment>
<comment type="function">
    <text evidence="11">Protein-lysine methyltransferase that selectively trimethylates citrate synthase (CS) in mitochondria. Seems to conduct trimethylation in a highly distributive manner rather than in a processive manner, and thus introduces a single methyl group per binding event.</text>
</comment>
<dbReference type="Proteomes" id="UP000327493">
    <property type="component" value="Chromosome 19"/>
</dbReference>
<name>A0A5J5CNS7_9PERO</name>
<comment type="catalytic activity">
    <reaction evidence="8">
        <text>L-lysyl-[citrate synthase] + S-adenosyl-L-methionine = N(6)-methyl-L-lysyl-[citrate synthase] + S-adenosyl-L-homocysteine + H(+)</text>
        <dbReference type="Rhea" id="RHEA:55544"/>
        <dbReference type="Rhea" id="RHEA-COMP:14212"/>
        <dbReference type="Rhea" id="RHEA-COMP:14213"/>
        <dbReference type="ChEBI" id="CHEBI:15378"/>
        <dbReference type="ChEBI" id="CHEBI:29969"/>
        <dbReference type="ChEBI" id="CHEBI:57856"/>
        <dbReference type="ChEBI" id="CHEBI:59789"/>
        <dbReference type="ChEBI" id="CHEBI:61929"/>
    </reaction>
</comment>
<dbReference type="FunFam" id="3.40.50.150:FF:000200">
    <property type="entry name" value="Citrate synthase lysine methyltransferase"/>
    <property type="match status" value="1"/>
</dbReference>